<dbReference type="Proteomes" id="UP001303373">
    <property type="component" value="Chromosome 1"/>
</dbReference>
<feature type="transmembrane region" description="Helical" evidence="4">
    <location>
        <begin position="485"/>
        <end position="507"/>
    </location>
</feature>
<dbReference type="EMBL" id="CP138580">
    <property type="protein sequence ID" value="WPG97845.1"/>
    <property type="molecule type" value="Genomic_DNA"/>
</dbReference>
<gene>
    <name evidence="5" type="ORF">R9X50_00062600</name>
</gene>
<name>A0AAQ3R258_9PEZI</name>
<feature type="compositionally biased region" description="Polar residues" evidence="3">
    <location>
        <begin position="1"/>
        <end position="10"/>
    </location>
</feature>
<evidence type="ECO:0000313" key="5">
    <source>
        <dbReference type="EMBL" id="WPG97845.1"/>
    </source>
</evidence>
<evidence type="ECO:0000313" key="6">
    <source>
        <dbReference type="Proteomes" id="UP001303373"/>
    </source>
</evidence>
<feature type="transmembrane region" description="Helical" evidence="4">
    <location>
        <begin position="184"/>
        <end position="206"/>
    </location>
</feature>
<comment type="similarity">
    <text evidence="2">Belongs to the major facilitator superfamily. Monocarboxylate porter (TC 2.A.1.13) family.</text>
</comment>
<dbReference type="Pfam" id="PF07690">
    <property type="entry name" value="MFS_1"/>
    <property type="match status" value="1"/>
</dbReference>
<reference evidence="5 6" key="1">
    <citation type="submission" date="2023-11" db="EMBL/GenBank/DDBJ databases">
        <title>An acidophilic fungus is an integral part of prey digestion in a carnivorous sundew plant.</title>
        <authorList>
            <person name="Tsai I.J."/>
        </authorList>
    </citation>
    <scope>NUCLEOTIDE SEQUENCE [LARGE SCALE GENOMIC DNA]</scope>
    <source>
        <strain evidence="5">169a</strain>
    </source>
</reference>
<evidence type="ECO:0000256" key="2">
    <source>
        <dbReference type="ARBA" id="ARBA00006727"/>
    </source>
</evidence>
<proteinExistence type="inferred from homology"/>
<dbReference type="GO" id="GO:0016020">
    <property type="term" value="C:membrane"/>
    <property type="evidence" value="ECO:0007669"/>
    <property type="project" value="UniProtKB-SubCell"/>
</dbReference>
<feature type="transmembrane region" description="Helical" evidence="4">
    <location>
        <begin position="454"/>
        <end position="473"/>
    </location>
</feature>
<feature type="transmembrane region" description="Helical" evidence="4">
    <location>
        <begin position="218"/>
        <end position="237"/>
    </location>
</feature>
<evidence type="ECO:0000256" key="1">
    <source>
        <dbReference type="ARBA" id="ARBA00004141"/>
    </source>
</evidence>
<feature type="compositionally biased region" description="Low complexity" evidence="3">
    <location>
        <begin position="23"/>
        <end position="36"/>
    </location>
</feature>
<feature type="transmembrane region" description="Helical" evidence="4">
    <location>
        <begin position="249"/>
        <end position="270"/>
    </location>
</feature>
<keyword evidence="6" id="KW-1185">Reference proteome</keyword>
<evidence type="ECO:0000256" key="3">
    <source>
        <dbReference type="SAM" id="MobiDB-lite"/>
    </source>
</evidence>
<feature type="transmembrane region" description="Helical" evidence="4">
    <location>
        <begin position="154"/>
        <end position="172"/>
    </location>
</feature>
<feature type="transmembrane region" description="Helical" evidence="4">
    <location>
        <begin position="121"/>
        <end position="142"/>
    </location>
</feature>
<feature type="transmembrane region" description="Helical" evidence="4">
    <location>
        <begin position="301"/>
        <end position="319"/>
    </location>
</feature>
<evidence type="ECO:0000256" key="4">
    <source>
        <dbReference type="SAM" id="Phobius"/>
    </source>
</evidence>
<sequence length="539" mass="58599">MATVKKTPSVTFAPKAVSERPSSRTLRSNSTNASSRRSSRISREIETPHGSVLRESISNLRSANSSPNPTNMNEPDRQHGWRDYACLFACWLLQFHSWGVVNSYGTYSSYYSQHLMPDEPIVQFNVIGATQSFVILALSFVTGRLLDAGHSLKLLIVGALLIATGSFSQPFVNGDAGKNSGNYGLILLTQGIICALGQACFFVAASQIASTRFPKRRGLVIGVVASGASIGGTVYPMMLKFLISSHGLILAQVYVATLQTGLSFIAVCFARPHPRHKIRKPEKWMAVATFIDREAFRNPSYVWFCAAVFFLFFGFYPVFFNLEEWAAKNGLGYKDETPGPVASVTVPGQRLLEKDAIRTFWLTCICNGSSAVGRIVFAALCDYCCGALNVHAAVTGVASMLLLLFWPFIENVPAAICFNVFYGLLSGAVIGLPPASISYILGDQQQDRFGQWMGMTYAIAAPASFLGPVLAGLVVTKTNNNFLTVQLWCGVCILFCFVCMVLASWHLSKQRAVPSMVVDHVATKSSGTSSTNVAEKESV</sequence>
<feature type="transmembrane region" description="Helical" evidence="4">
    <location>
        <begin position="360"/>
        <end position="381"/>
    </location>
</feature>
<dbReference type="PANTHER" id="PTHR11360:SF234">
    <property type="entry name" value="MFS-TYPE TRANSPORTER DBAD-RELATED"/>
    <property type="match status" value="1"/>
</dbReference>
<feature type="transmembrane region" description="Helical" evidence="4">
    <location>
        <begin position="421"/>
        <end position="442"/>
    </location>
</feature>
<dbReference type="Gene3D" id="1.20.1250.20">
    <property type="entry name" value="MFS general substrate transporter like domains"/>
    <property type="match status" value="1"/>
</dbReference>
<dbReference type="InterPro" id="IPR050327">
    <property type="entry name" value="Proton-linked_MCT"/>
</dbReference>
<accession>A0AAQ3R258</accession>
<dbReference type="PANTHER" id="PTHR11360">
    <property type="entry name" value="MONOCARBOXYLATE TRANSPORTER"/>
    <property type="match status" value="1"/>
</dbReference>
<feature type="transmembrane region" description="Helical" evidence="4">
    <location>
        <begin position="84"/>
        <end position="101"/>
    </location>
</feature>
<feature type="region of interest" description="Disordered" evidence="3">
    <location>
        <begin position="1"/>
        <end position="45"/>
    </location>
</feature>
<dbReference type="InterPro" id="IPR011701">
    <property type="entry name" value="MFS"/>
</dbReference>
<protein>
    <submittedName>
        <fullName evidence="5">MFS general substrate transporter</fullName>
    </submittedName>
</protein>
<comment type="subcellular location">
    <subcellularLocation>
        <location evidence="1">Membrane</location>
        <topology evidence="1">Multi-pass membrane protein</topology>
    </subcellularLocation>
</comment>
<keyword evidence="4" id="KW-1133">Transmembrane helix</keyword>
<keyword evidence="4" id="KW-0812">Transmembrane</keyword>
<dbReference type="GO" id="GO:0022857">
    <property type="term" value="F:transmembrane transporter activity"/>
    <property type="evidence" value="ECO:0007669"/>
    <property type="project" value="InterPro"/>
</dbReference>
<organism evidence="5 6">
    <name type="scientific">Acrodontium crateriforme</name>
    <dbReference type="NCBI Taxonomy" id="150365"/>
    <lineage>
        <taxon>Eukaryota</taxon>
        <taxon>Fungi</taxon>
        <taxon>Dikarya</taxon>
        <taxon>Ascomycota</taxon>
        <taxon>Pezizomycotina</taxon>
        <taxon>Dothideomycetes</taxon>
        <taxon>Dothideomycetidae</taxon>
        <taxon>Mycosphaerellales</taxon>
        <taxon>Teratosphaeriaceae</taxon>
        <taxon>Acrodontium</taxon>
    </lineage>
</organism>
<dbReference type="InterPro" id="IPR036259">
    <property type="entry name" value="MFS_trans_sf"/>
</dbReference>
<feature type="transmembrane region" description="Helical" evidence="4">
    <location>
        <begin position="388"/>
        <end position="409"/>
    </location>
</feature>
<dbReference type="SUPFAM" id="SSF103473">
    <property type="entry name" value="MFS general substrate transporter"/>
    <property type="match status" value="1"/>
</dbReference>
<keyword evidence="4" id="KW-0472">Membrane</keyword>
<dbReference type="AlphaFoldDB" id="A0AAQ3R258"/>